<dbReference type="Proteomes" id="UP001144341">
    <property type="component" value="Unassembled WGS sequence"/>
</dbReference>
<keyword evidence="2" id="KW-0732">Signal</keyword>
<dbReference type="EMBL" id="JAPWGL010000001">
    <property type="protein sequence ID" value="MCZ4221826.1"/>
    <property type="molecule type" value="Genomic_DNA"/>
</dbReference>
<feature type="chain" id="PRO_5047412173" evidence="2">
    <location>
        <begin position="19"/>
        <end position="137"/>
    </location>
</feature>
<name>A0ABT4KSC0_9SPHI</name>
<protein>
    <submittedName>
        <fullName evidence="3">Uncharacterized protein</fullName>
    </submittedName>
</protein>
<keyword evidence="1" id="KW-0812">Transmembrane</keyword>
<keyword evidence="1" id="KW-1133">Transmembrane helix</keyword>
<dbReference type="RefSeq" id="WP_269413662.1">
    <property type="nucleotide sequence ID" value="NZ_JAPWGL010000001.1"/>
</dbReference>
<evidence type="ECO:0000313" key="3">
    <source>
        <dbReference type="EMBL" id="MCZ4221826.1"/>
    </source>
</evidence>
<comment type="caution">
    <text evidence="3">The sequence shown here is derived from an EMBL/GenBank/DDBJ whole genome shotgun (WGS) entry which is preliminary data.</text>
</comment>
<evidence type="ECO:0000313" key="4">
    <source>
        <dbReference type="Proteomes" id="UP001144341"/>
    </source>
</evidence>
<proteinExistence type="predicted"/>
<gene>
    <name evidence="3" type="ORF">O0931_00795</name>
</gene>
<feature type="signal peptide" evidence="2">
    <location>
        <begin position="1"/>
        <end position="18"/>
    </location>
</feature>
<sequence length="137" mass="14818">MKKLCLIIPILLIPSLLAAEDGVDGCHITTGATMQSRLYYTPYTYGSGSPTEWIESSAGHAGYNLVTSVKCFDTSNIPCNVYQYGTTAASPSAAEIVYTGYYALVTTDCPIDNYIAVFFIFTAGFSIFYIRKKASGS</sequence>
<accession>A0ABT4KSC0</accession>
<evidence type="ECO:0000256" key="1">
    <source>
        <dbReference type="SAM" id="Phobius"/>
    </source>
</evidence>
<keyword evidence="1" id="KW-0472">Membrane</keyword>
<evidence type="ECO:0000256" key="2">
    <source>
        <dbReference type="SAM" id="SignalP"/>
    </source>
</evidence>
<keyword evidence="4" id="KW-1185">Reference proteome</keyword>
<feature type="transmembrane region" description="Helical" evidence="1">
    <location>
        <begin position="114"/>
        <end position="130"/>
    </location>
</feature>
<reference evidence="3" key="1">
    <citation type="submission" date="2022-12" db="EMBL/GenBank/DDBJ databases">
        <title>Genome sequence of SJ11.</title>
        <authorList>
            <person name="Woo H."/>
        </authorList>
    </citation>
    <scope>NUCLEOTIDE SEQUENCE</scope>
    <source>
        <strain evidence="3">SJ11</strain>
    </source>
</reference>
<organism evidence="3 4">
    <name type="scientific">Pedobacter rhodius</name>
    <dbReference type="NCBI Taxonomy" id="3004098"/>
    <lineage>
        <taxon>Bacteria</taxon>
        <taxon>Pseudomonadati</taxon>
        <taxon>Bacteroidota</taxon>
        <taxon>Sphingobacteriia</taxon>
        <taxon>Sphingobacteriales</taxon>
        <taxon>Sphingobacteriaceae</taxon>
        <taxon>Pedobacter</taxon>
    </lineage>
</organism>